<dbReference type="SUPFAM" id="SSF56784">
    <property type="entry name" value="HAD-like"/>
    <property type="match status" value="1"/>
</dbReference>
<dbReference type="AlphaFoldDB" id="A0AAV5HZP6"/>
<dbReference type="CDD" id="cd07521">
    <property type="entry name" value="HAD_FCP1-like"/>
    <property type="match status" value="1"/>
</dbReference>
<dbReference type="EMBL" id="BPVZ01000008">
    <property type="protein sequence ID" value="GKU94342.1"/>
    <property type="molecule type" value="Genomic_DNA"/>
</dbReference>
<dbReference type="InterPro" id="IPR023214">
    <property type="entry name" value="HAD_sf"/>
</dbReference>
<feature type="region of interest" description="Disordered" evidence="1">
    <location>
        <begin position="1"/>
        <end position="59"/>
    </location>
</feature>
<protein>
    <recommendedName>
        <fullName evidence="2">FCP1 homology domain-containing protein</fullName>
    </recommendedName>
</protein>
<comment type="caution">
    <text evidence="3">The sequence shown here is derived from an EMBL/GenBank/DDBJ whole genome shotgun (WGS) entry which is preliminary data.</text>
</comment>
<sequence>MSVVEGQDVNRNHELMGSKFLKRNQTRSGKCHTHYRRRHHHHHHHHSHHRRKSLTTKNGPVSVITSSDGSMVKYRRQLVKFFSKVVRAVIPKCDGRRSSMEFQILQRKKIDNFENEPGPAQFDFELEADFVLPIVNRHLLPPLATDKRRTIVLDLDETLVHSRPDPPPKSYDFVVRPEIEGQTVPMYVLRRPGVNEFLKEISEKFEVVVFTAGLKQYAALVLDNLDPEGRIFTHRLYRESCKEARGRYVKDLSELGRELRNVVIVDDNPKSYTLQPENAIPIKAFVNDLEDRELEKITGFFRRCGVFRDMREAVKQYLSRGRAAEMEITKANDFASNRWLKSIREPSDEFSTRDQH</sequence>
<organism evidence="3 4">
    <name type="scientific">Rubroshorea leprosula</name>
    <dbReference type="NCBI Taxonomy" id="152421"/>
    <lineage>
        <taxon>Eukaryota</taxon>
        <taxon>Viridiplantae</taxon>
        <taxon>Streptophyta</taxon>
        <taxon>Embryophyta</taxon>
        <taxon>Tracheophyta</taxon>
        <taxon>Spermatophyta</taxon>
        <taxon>Magnoliopsida</taxon>
        <taxon>eudicotyledons</taxon>
        <taxon>Gunneridae</taxon>
        <taxon>Pentapetalae</taxon>
        <taxon>rosids</taxon>
        <taxon>malvids</taxon>
        <taxon>Malvales</taxon>
        <taxon>Dipterocarpaceae</taxon>
        <taxon>Rubroshorea</taxon>
    </lineage>
</organism>
<dbReference type="InterPro" id="IPR036412">
    <property type="entry name" value="HAD-like_sf"/>
</dbReference>
<dbReference type="GO" id="GO:0016791">
    <property type="term" value="F:phosphatase activity"/>
    <property type="evidence" value="ECO:0007669"/>
    <property type="project" value="InterPro"/>
</dbReference>
<dbReference type="Gene3D" id="3.40.50.1000">
    <property type="entry name" value="HAD superfamily/HAD-like"/>
    <property type="match status" value="1"/>
</dbReference>
<dbReference type="InterPro" id="IPR004274">
    <property type="entry name" value="FCP1_dom"/>
</dbReference>
<dbReference type="InterPro" id="IPR050365">
    <property type="entry name" value="TIM50"/>
</dbReference>
<evidence type="ECO:0000313" key="4">
    <source>
        <dbReference type="Proteomes" id="UP001054252"/>
    </source>
</evidence>
<dbReference type="InterPro" id="IPR011948">
    <property type="entry name" value="Dullard_phosphatase"/>
</dbReference>
<name>A0AAV5HZP6_9ROSI</name>
<dbReference type="FunFam" id="3.40.50.1000:FF:000093">
    <property type="entry name" value="NLI interacting factor-like phosphatase family protein"/>
    <property type="match status" value="1"/>
</dbReference>
<evidence type="ECO:0000259" key="2">
    <source>
        <dbReference type="PROSITE" id="PS50969"/>
    </source>
</evidence>
<gene>
    <name evidence="3" type="ORF">SLEP1_g7846</name>
</gene>
<feature type="domain" description="FCP1 homology" evidence="2">
    <location>
        <begin position="144"/>
        <end position="304"/>
    </location>
</feature>
<proteinExistence type="predicted"/>
<dbReference type="SMART" id="SM00577">
    <property type="entry name" value="CPDc"/>
    <property type="match status" value="1"/>
</dbReference>
<evidence type="ECO:0000256" key="1">
    <source>
        <dbReference type="SAM" id="MobiDB-lite"/>
    </source>
</evidence>
<reference evidence="3 4" key="1">
    <citation type="journal article" date="2021" name="Commun. Biol.">
        <title>The genome of Shorea leprosula (Dipterocarpaceae) highlights the ecological relevance of drought in aseasonal tropical rainforests.</title>
        <authorList>
            <person name="Ng K.K.S."/>
            <person name="Kobayashi M.J."/>
            <person name="Fawcett J.A."/>
            <person name="Hatakeyama M."/>
            <person name="Paape T."/>
            <person name="Ng C.H."/>
            <person name="Ang C.C."/>
            <person name="Tnah L.H."/>
            <person name="Lee C.T."/>
            <person name="Nishiyama T."/>
            <person name="Sese J."/>
            <person name="O'Brien M.J."/>
            <person name="Copetti D."/>
            <person name="Mohd Noor M.I."/>
            <person name="Ong R.C."/>
            <person name="Putra M."/>
            <person name="Sireger I.Z."/>
            <person name="Indrioko S."/>
            <person name="Kosugi Y."/>
            <person name="Izuno A."/>
            <person name="Isagi Y."/>
            <person name="Lee S.L."/>
            <person name="Shimizu K.K."/>
        </authorList>
    </citation>
    <scope>NUCLEOTIDE SEQUENCE [LARGE SCALE GENOMIC DNA]</scope>
    <source>
        <strain evidence="3">214</strain>
    </source>
</reference>
<evidence type="ECO:0000313" key="3">
    <source>
        <dbReference type="EMBL" id="GKU94342.1"/>
    </source>
</evidence>
<keyword evidence="4" id="KW-1185">Reference proteome</keyword>
<dbReference type="NCBIfam" id="TIGR02251">
    <property type="entry name" value="HIF-SF_euk"/>
    <property type="match status" value="1"/>
</dbReference>
<dbReference type="PANTHER" id="PTHR12210">
    <property type="entry name" value="DULLARD PROTEIN PHOSPHATASE"/>
    <property type="match status" value="1"/>
</dbReference>
<feature type="compositionally biased region" description="Basic residues" evidence="1">
    <location>
        <begin position="20"/>
        <end position="54"/>
    </location>
</feature>
<dbReference type="PROSITE" id="PS50969">
    <property type="entry name" value="FCP1"/>
    <property type="match status" value="1"/>
</dbReference>
<dbReference type="Proteomes" id="UP001054252">
    <property type="component" value="Unassembled WGS sequence"/>
</dbReference>
<dbReference type="Pfam" id="PF03031">
    <property type="entry name" value="NIF"/>
    <property type="match status" value="1"/>
</dbReference>
<accession>A0AAV5HZP6</accession>